<feature type="domain" description="Glycosyl transferase family 1" evidence="3">
    <location>
        <begin position="336"/>
        <end position="492"/>
    </location>
</feature>
<organism evidence="4 5">
    <name type="scientific">Lactococcus lactis subsp. lactis</name>
    <name type="common">Streptococcus lactis</name>
    <dbReference type="NCBI Taxonomy" id="1360"/>
    <lineage>
        <taxon>Bacteria</taxon>
        <taxon>Bacillati</taxon>
        <taxon>Bacillota</taxon>
        <taxon>Bacilli</taxon>
        <taxon>Lactobacillales</taxon>
        <taxon>Streptococcaceae</taxon>
        <taxon>Lactococcus</taxon>
    </lineage>
</organism>
<dbReference type="InterPro" id="IPR001296">
    <property type="entry name" value="Glyco_trans_1"/>
</dbReference>
<dbReference type="Proteomes" id="UP000031847">
    <property type="component" value="Unassembled WGS sequence"/>
</dbReference>
<evidence type="ECO:0000259" key="3">
    <source>
        <dbReference type="Pfam" id="PF00534"/>
    </source>
</evidence>
<dbReference type="PATRIC" id="fig|1360.113.peg.1628"/>
<dbReference type="AlphaFoldDB" id="A0A0A7T0M4"/>
<dbReference type="SUPFAM" id="SSF53756">
    <property type="entry name" value="UDP-Glycosyltransferase/glycogen phosphorylase"/>
    <property type="match status" value="1"/>
</dbReference>
<protein>
    <submittedName>
        <fullName evidence="4">Glycosyltransferase</fullName>
    </submittedName>
</protein>
<dbReference type="Pfam" id="PF00534">
    <property type="entry name" value="Glycos_transf_1"/>
    <property type="match status" value="1"/>
</dbReference>
<dbReference type="CDD" id="cd04949">
    <property type="entry name" value="GT4_GtfA-like"/>
    <property type="match status" value="1"/>
</dbReference>
<evidence type="ECO:0000256" key="1">
    <source>
        <dbReference type="ARBA" id="ARBA00022676"/>
    </source>
</evidence>
<sequence length="541" mass="62726">MLFFINSTFNQKNSGIEHAQLKRASLFREHKEAFKLVFREWNPSIHRFLAEAGVSESETLCMFDYFQKTEHVEEKILHVEDLDFGVESLTYNKEPEQSRYLVFQGQQLIARVRYFGEDPLERVSAVEYFDGFGNLYRVDFYDFRGFLSLCQWYTPDNKIGTEVWLDINGKPVLETFNKYDGNKKYDKTGWRLLSSEGAIYNFANIDELTLHFLDLLNEEYWQGDKANIFIMDRTHLADWALLNLERPAYTVLHLHNSHAGNAQEPMHSVMNNFYEFGLMNSNGYDAIVSATEKQTLDVSKRFNPQSKLFTIPVGVVPNEVFSEKRIDMKERRVHSVLVTARVAPEKRIDHIIRAIGIARQTVPDITLDFYGYVDHRDDDSAQKAINAAIKEYHMEEAVHQFEYANNVGELQKDFQVYALASIMEGFNLSLMEAISHGMVGVTYDVNYGPNELIVDGENGFVVPYEGIQEMADRLVELFTQEDKLQKMSTQSYELARRYSEENVWKAWQALIDDANKKNIDYRSPITEGIGDQRIYSAKKSK</sequence>
<accession>A0A0A7T0M4</accession>
<evidence type="ECO:0000313" key="5">
    <source>
        <dbReference type="Proteomes" id="UP000031847"/>
    </source>
</evidence>
<comment type="caution">
    <text evidence="4">The sequence shown here is derived from an EMBL/GenBank/DDBJ whole genome shotgun (WGS) entry which is preliminary data.</text>
</comment>
<dbReference type="EMBL" id="BBSI01000029">
    <property type="protein sequence ID" value="GAM80717.1"/>
    <property type="molecule type" value="Genomic_DNA"/>
</dbReference>
<dbReference type="RefSeq" id="WP_023188803.1">
    <property type="nucleotide sequence ID" value="NZ_BAABQR010000005.1"/>
</dbReference>
<dbReference type="Gene3D" id="3.40.50.2000">
    <property type="entry name" value="Glycogen Phosphorylase B"/>
    <property type="match status" value="3"/>
</dbReference>
<proteinExistence type="predicted"/>
<keyword evidence="1" id="KW-0328">Glycosyltransferase</keyword>
<dbReference type="Pfam" id="PF16993">
    <property type="entry name" value="Asp1"/>
    <property type="match status" value="1"/>
</dbReference>
<gene>
    <name evidence="4" type="ORF">JCM5805K_1832</name>
</gene>
<evidence type="ECO:0000313" key="4">
    <source>
        <dbReference type="EMBL" id="GAM80717.1"/>
    </source>
</evidence>
<dbReference type="InterPro" id="IPR022372">
    <property type="entry name" value="Accessory_SS_Asp1"/>
</dbReference>
<dbReference type="GO" id="GO:0015031">
    <property type="term" value="P:protein transport"/>
    <property type="evidence" value="ECO:0007669"/>
    <property type="project" value="InterPro"/>
</dbReference>
<dbReference type="GO" id="GO:0016757">
    <property type="term" value="F:glycosyltransferase activity"/>
    <property type="evidence" value="ECO:0007669"/>
    <property type="project" value="UniProtKB-KW"/>
</dbReference>
<dbReference type="PANTHER" id="PTHR12526:SF629">
    <property type="entry name" value="TEICHURONIC ACID BIOSYNTHESIS GLYCOSYLTRANSFERASE TUAH-RELATED"/>
    <property type="match status" value="1"/>
</dbReference>
<keyword evidence="2 4" id="KW-0808">Transferase</keyword>
<name>A0A0A7T0M4_LACLL</name>
<dbReference type="PANTHER" id="PTHR12526">
    <property type="entry name" value="GLYCOSYLTRANSFERASE"/>
    <property type="match status" value="1"/>
</dbReference>
<evidence type="ECO:0000256" key="2">
    <source>
        <dbReference type="ARBA" id="ARBA00022679"/>
    </source>
</evidence>
<reference evidence="4 5" key="1">
    <citation type="submission" date="2015-01" db="EMBL/GenBank/DDBJ databases">
        <title>Lactococcus lactis subsp.lactis JCM 5805 whole genome shotgun sequence.</title>
        <authorList>
            <person name="Fujii T."/>
            <person name="Tomita Y."/>
            <person name="Ikushima S."/>
            <person name="Fujiwara D."/>
        </authorList>
    </citation>
    <scope>NUCLEOTIDE SEQUENCE [LARGE SCALE GENOMIC DNA]</scope>
    <source>
        <strain evidence="4 5">JCM 5805</strain>
    </source>
</reference>